<dbReference type="EMBL" id="HG992337">
    <property type="protein sequence ID" value="CAE6745139.1"/>
    <property type="molecule type" value="Genomic_DNA"/>
</dbReference>
<organism evidence="1 2">
    <name type="scientific">Xanthomonas arboricola</name>
    <dbReference type="NCBI Taxonomy" id="56448"/>
    <lineage>
        <taxon>Bacteria</taxon>
        <taxon>Pseudomonadati</taxon>
        <taxon>Pseudomonadota</taxon>
        <taxon>Gammaproteobacteria</taxon>
        <taxon>Lysobacterales</taxon>
        <taxon>Lysobacteraceae</taxon>
        <taxon>Xanthomonas</taxon>
    </lineage>
</organism>
<evidence type="ECO:0000313" key="1">
    <source>
        <dbReference type="EMBL" id="CAE6745139.1"/>
    </source>
</evidence>
<dbReference type="Proteomes" id="UP000835242">
    <property type="component" value="Chromosome"/>
</dbReference>
<accession>A0AAU9IA98</accession>
<reference evidence="1 2" key="1">
    <citation type="submission" date="2021-02" db="EMBL/GenBank/DDBJ databases">
        <authorList>
            <person name="Pothier F. J."/>
        </authorList>
    </citation>
    <scope>NUCLEOTIDE SEQUENCE [LARGE SCALE GENOMIC DNA]</scope>
    <source>
        <strain evidence="1 2">1314c</strain>
    </source>
</reference>
<evidence type="ECO:0000313" key="2">
    <source>
        <dbReference type="Proteomes" id="UP000835242"/>
    </source>
</evidence>
<gene>
    <name evidence="1" type="ORF">XA1314C_15260</name>
</gene>
<sequence>MTELQPTPSADAPRLSPEVALMLSESENPELATSACLRCAHSTALTLAWPRGDDERPKPAALVVFCGQMHRDITTLVQRCSGFQPKS</sequence>
<protein>
    <submittedName>
        <fullName evidence="1">Uncharacterized protein</fullName>
    </submittedName>
</protein>
<name>A0AAU9IA98_9XANT</name>
<dbReference type="AlphaFoldDB" id="A0AAU9IA98"/>
<proteinExistence type="predicted"/>
<dbReference type="EMBL" id="HG992337">
    <property type="protein sequence ID" value="CAE6745171.1"/>
    <property type="molecule type" value="Genomic_DNA"/>
</dbReference>